<protein>
    <submittedName>
        <fullName evidence="1">Uncharacterized protein</fullName>
    </submittedName>
</protein>
<gene>
    <name evidence="1" type="ORF">MGN01_19150</name>
</gene>
<comment type="caution">
    <text evidence="1">The sequence shown here is derived from an EMBL/GenBank/DDBJ whole genome shotgun (WGS) entry which is preliminary data.</text>
</comment>
<evidence type="ECO:0000313" key="1">
    <source>
        <dbReference type="EMBL" id="GEP10070.1"/>
    </source>
</evidence>
<keyword evidence="2" id="KW-1185">Reference proteome</keyword>
<dbReference type="AlphaFoldDB" id="A0A512JJE5"/>
<dbReference type="EMBL" id="BJZV01000008">
    <property type="protein sequence ID" value="GEP10070.1"/>
    <property type="molecule type" value="Genomic_DNA"/>
</dbReference>
<accession>A0A512JJE5</accession>
<sequence length="70" mass="7509">MPFKLGFFMAGRCRDHALKLPAASCGGQVTERSLRLTGSPCTMLAHQADEALEQVVAVAWAWGGFGMVLN</sequence>
<proteinExistence type="predicted"/>
<name>A0A512JJE5_9HYPH</name>
<organism evidence="1 2">
    <name type="scientific">Methylobacterium gnaphalii</name>
    <dbReference type="NCBI Taxonomy" id="1010610"/>
    <lineage>
        <taxon>Bacteria</taxon>
        <taxon>Pseudomonadati</taxon>
        <taxon>Pseudomonadota</taxon>
        <taxon>Alphaproteobacteria</taxon>
        <taxon>Hyphomicrobiales</taxon>
        <taxon>Methylobacteriaceae</taxon>
        <taxon>Methylobacterium</taxon>
    </lineage>
</organism>
<dbReference type="Proteomes" id="UP000321750">
    <property type="component" value="Unassembled WGS sequence"/>
</dbReference>
<evidence type="ECO:0000313" key="2">
    <source>
        <dbReference type="Proteomes" id="UP000321750"/>
    </source>
</evidence>
<reference evidence="1 2" key="1">
    <citation type="submission" date="2019-07" db="EMBL/GenBank/DDBJ databases">
        <title>Whole genome shotgun sequence of Methylobacterium gnaphalii NBRC 107716.</title>
        <authorList>
            <person name="Hosoyama A."/>
            <person name="Uohara A."/>
            <person name="Ohji S."/>
            <person name="Ichikawa N."/>
        </authorList>
    </citation>
    <scope>NUCLEOTIDE SEQUENCE [LARGE SCALE GENOMIC DNA]</scope>
    <source>
        <strain evidence="1 2">NBRC 107716</strain>
    </source>
</reference>